<dbReference type="InterPro" id="IPR030383">
    <property type="entry name" value="G_VLIG_dom"/>
</dbReference>
<protein>
    <submittedName>
        <fullName evidence="12">Up-regulator of cell proliferation isoform X1</fullName>
    </submittedName>
</protein>
<keyword evidence="6" id="KW-0547">Nucleotide-binding</keyword>
<organism evidence="11 12">
    <name type="scientific">Danio rerio</name>
    <name type="common">Zebrafish</name>
    <name type="synonym">Brachydanio rerio</name>
    <dbReference type="NCBI Taxonomy" id="7955"/>
    <lineage>
        <taxon>Eukaryota</taxon>
        <taxon>Metazoa</taxon>
        <taxon>Chordata</taxon>
        <taxon>Craniata</taxon>
        <taxon>Vertebrata</taxon>
        <taxon>Euteleostomi</taxon>
        <taxon>Actinopterygii</taxon>
        <taxon>Neopterygii</taxon>
        <taxon>Teleostei</taxon>
        <taxon>Ostariophysi</taxon>
        <taxon>Cypriniformes</taxon>
        <taxon>Danionidae</taxon>
        <taxon>Danioninae</taxon>
        <taxon>Danio</taxon>
    </lineage>
</organism>
<comment type="subcellular location">
    <subcellularLocation>
        <location evidence="2">Cytoplasm</location>
    </subcellularLocation>
    <subcellularLocation>
        <location evidence="1">Nucleus</location>
    </subcellularLocation>
</comment>
<evidence type="ECO:0000259" key="10">
    <source>
        <dbReference type="PROSITE" id="PS51717"/>
    </source>
</evidence>
<comment type="similarity">
    <text evidence="3">Belongs to the TRAFAC class dynamin-like GTPase superfamily. Very large inducible GTPase (VLIG) family.</text>
</comment>
<dbReference type="Proteomes" id="UP000000437">
    <property type="component" value="Chromosome 2"/>
</dbReference>
<dbReference type="SUPFAM" id="SSF52540">
    <property type="entry name" value="P-loop containing nucleoside triphosphate hydrolases"/>
    <property type="match status" value="1"/>
</dbReference>
<feature type="compositionally biased region" description="Acidic residues" evidence="9">
    <location>
        <begin position="2177"/>
        <end position="2191"/>
    </location>
</feature>
<feature type="compositionally biased region" description="Acidic residues" evidence="9">
    <location>
        <begin position="1"/>
        <end position="10"/>
    </location>
</feature>
<dbReference type="InterPro" id="IPR027417">
    <property type="entry name" value="P-loop_NTPase"/>
</dbReference>
<dbReference type="InterPro" id="IPR058641">
    <property type="entry name" value="GVIN1_dom"/>
</dbReference>
<evidence type="ECO:0000256" key="9">
    <source>
        <dbReference type="SAM" id="MobiDB-lite"/>
    </source>
</evidence>
<dbReference type="GO" id="GO:0005737">
    <property type="term" value="C:cytoplasm"/>
    <property type="evidence" value="ECO:0007669"/>
    <property type="project" value="UniProtKB-SubCell"/>
</dbReference>
<dbReference type="GeneID" id="101882419"/>
<feature type="region of interest" description="Disordered" evidence="9">
    <location>
        <begin position="385"/>
        <end position="437"/>
    </location>
</feature>
<evidence type="ECO:0000256" key="5">
    <source>
        <dbReference type="ARBA" id="ARBA00022490"/>
    </source>
</evidence>
<dbReference type="AlphaFoldDB" id="A0A8M9P1V9"/>
<evidence type="ECO:0000256" key="7">
    <source>
        <dbReference type="ARBA" id="ARBA00023134"/>
    </source>
</evidence>
<keyword evidence="8" id="KW-0539">Nucleus</keyword>
<evidence type="ECO:0000256" key="8">
    <source>
        <dbReference type="ARBA" id="ARBA00023242"/>
    </source>
</evidence>
<evidence type="ECO:0000313" key="11">
    <source>
        <dbReference type="Proteomes" id="UP000000437"/>
    </source>
</evidence>
<keyword evidence="7" id="KW-0342">GTP-binding</keyword>
<gene>
    <name evidence="12" type="primary">LOC101882419</name>
</gene>
<name>A0A8M9P1V9_DANRE</name>
<feature type="compositionally biased region" description="Basic and acidic residues" evidence="9">
    <location>
        <begin position="14"/>
        <end position="39"/>
    </location>
</feature>
<evidence type="ECO:0000256" key="6">
    <source>
        <dbReference type="ARBA" id="ARBA00022741"/>
    </source>
</evidence>
<keyword evidence="11" id="KW-1185">Reference proteome</keyword>
<sequence length="2266" mass="260894">MDQWTDDDAMDTSLFREHPSNSEENVKPVEEEINLKPDDNQSENSSHTNMDHGDPDLTVTVFGCSEAVQFGRDNILLGEEQLSLSAEYPITVPDKQHGAEIETSLGETNMLPLGSLEQTDKGQEQKLIIMDQWTDDDAMDTSLFREHPSNSEENVKPVEEEINLKPDDNQSENSSHTNMDHGDPDLTVTVFGCSEAVQFGRDNILLGEEQLSLSAEYPITVPVERKISEHQVSVINMIGSHNADLKTLSHYIGQLSENEIHAFIFVVRLGQLTDTDEMGIEWLQRTFGDRVLSFVIILFTYEQEEECDSIIDDLKNNSVLEQLLEKCGRRNYTCSKLMNNQSEITELMDRIKYLFSDNNQQCYTREMYRSSLGDKQHGAEIETSLGETNMLPLGSLEQTDKGQEQKENVKPVEEEINLKPDDNQSENSSHTNMDHGDPDLTVTVFGCSEAVQFGRDNILLGEEQLSLSAEYPITVPVERKISEHQVSVINMIGSHNADLKTLSHYIGQLSENEIHAFIFVVRLGQLTDTDEMGIEWLQRTFGDRVLSFVIILFTYEQEEECDSIIDDLKNNSVLEQLLEKCGRRNYTCSKLMNNQSEITELMNRIKYLFSHNNQQSYTREMYRSSLGDKQHGAEIETSLGETNMLPLGSLEQTDKGQEQKLDAEQLIERIHLEDKHRKLKTLDFLKPIVQSQETCAENELASVFLHKLMMMDYKARSLQIIENNEQQHKTTGSNDLSGDVGNAFDIIFGKSAQPSDYNKTDTVDLMDVQMAIFHCADSFLKQLIVTKLSQCQYALPLLVPNPFTQQIEFPLWTFRQINKSWKTTDNTGKVLSKFQPVYRAETPMVAFFRFGPVSSSKSQLMNNLINEKHNTFFHRNCPGSSRTRVMMDGLVEIAWYCPSGEKTDRFTQCVAFCNLHGDAAENDKHILTEMASVNVVIVPQLDKNDKSMTKIENFMKDSKPFICLLCDNDSPFTKLREGKYRIGLKDRNQSVVFEEIRKAVNDGILSYKSSSIFKLEDVAKHTGIRVDEDKDVDLSKGKKAAQQMMSLLKYKDQTQIKESFLPLQGHLWHQWCQKNKELHRPTLGQLNKGRNLEQNNSSKQSEMQKIREQQFTTDLSQFIQIFIQKLKSPVGNEVAYFLKWLAILLDDYTTENLSALLLEYDEKWSTVLNLKQNHDQSQQLRSAQDKLERVSEKLQAATFGLEHIMREIGQIYESYSSVKRNKRNLQTFDYSSLPSLAAEMMISGFPLELMDGDAAHVPLIWVTAVLDSLIQKLGDKRVYVLSVLGIQSSGKSTMLNAMFGLQFAVSAGRCTRGAFMQLVRVSEEMKARLEVDYILVVDTEGLRALELAGRSTRNHDNEMATFVVGLGNMTLINIFGENTAEMQDILQIVVQAFMRMKKIKLNPSCMFVHQNVSDVTAGEKNMEGRRRLQEKLDEMTKLAAKEEDCDTEFFSEVIAFDVKNDVKYFAQLWEGSPPMAPPNPNYSRNIQDLKSTILSKAAHSSGITLSQFKMRINDLWTALLNENFVFSFKNTLEIATYRRLETKYSDWTWSLRSAMMSIEDKFYIRIANGELTVQDNDLLSDIQKTKKQVDKSMRSYFEEDRDKDILCQWQNVFETRINNLHDDLVKGTKRKLDEAIEQKKAREKLDQKRTEYENTLFSRSKELALSLRSTGTAQKNLNEEFNTMWSKWVNEIIKDIPPVKGFDFWADVIQILSENHELTLVNEQLQKKDYERMDRWGDYCDYIIPKKHLERSDETESSEKPVESSMKSSNGILNWFGQKLMSGIEYLRGTSRTEEYMSLNPEFHYSVKNLTEKVIQKTEMIMNKAPVGTRGYNNSFIQEITDCVKKSVQNHQSMNQKYTLKREYTIDLSLHVCDLARQRFTELHLKFREANDPRIYLEKQKTQYGNIFEKYYKGATTTTILSEFICSRLEESILQAVYNKTAIALAAQMRSDIQALCGNRPDLEKHILKHLAEKEDFDEYMKYIHSPQKHFKQFIKNEVKTYFTKQNVTVQNIFKGNLKEKEQIVSNAVKAATVEVKSHSGDGNMWFRSFSKTLTDELKLTGNSCVDLNEIKDLDFLEDLLSKDLKERMKTIQSSINQIKIEQFQKRPDEILIEHFCQCCWVQCPFCNAICTNTMEDHSGDHCVPFHRSVGLKGWYYRGTTNLAIEICTTAVSSDDEFYPNSSDSDDETSDDSVPWKEYRKGGPEYARWSITPDKSELPYWKWFVCRFQKDLEAWCNKTFQGRSEIPDEWKKYTKSDALESVDKYL</sequence>
<proteinExistence type="inferred from homology"/>
<evidence type="ECO:0000256" key="3">
    <source>
        <dbReference type="ARBA" id="ARBA00006828"/>
    </source>
</evidence>
<dbReference type="Pfam" id="PF25974">
    <property type="entry name" value="URGCP_9th"/>
    <property type="match status" value="1"/>
</dbReference>
<evidence type="ECO:0000256" key="2">
    <source>
        <dbReference type="ARBA" id="ARBA00004496"/>
    </source>
</evidence>
<feature type="compositionally biased region" description="Basic and acidic residues" evidence="9">
    <location>
        <begin position="398"/>
        <end position="422"/>
    </location>
</feature>
<comment type="similarity">
    <text evidence="4">Belongs to the TRAFAC class TrmE-Era-EngA-EngB-Septin-like GTPase superfamily. AIG1/Toc34/Toc159-like paraseptin GTPase family. IAN subfamily.</text>
</comment>
<feature type="region of interest" description="Disordered" evidence="9">
    <location>
        <begin position="2177"/>
        <end position="2196"/>
    </location>
</feature>
<feature type="compositionally biased region" description="Polar residues" evidence="9">
    <location>
        <begin position="1092"/>
        <end position="1101"/>
    </location>
</feature>
<dbReference type="Pfam" id="PF04548">
    <property type="entry name" value="AIG1"/>
    <property type="match status" value="2"/>
</dbReference>
<evidence type="ECO:0000256" key="4">
    <source>
        <dbReference type="ARBA" id="ARBA00008535"/>
    </source>
</evidence>
<keyword evidence="5" id="KW-0963">Cytoplasm</keyword>
<dbReference type="GO" id="GO:0005525">
    <property type="term" value="F:GTP binding"/>
    <property type="evidence" value="ECO:0007669"/>
    <property type="project" value="UniProtKB-KW"/>
</dbReference>
<dbReference type="GO" id="GO:0005634">
    <property type="term" value="C:nucleus"/>
    <property type="evidence" value="ECO:0007669"/>
    <property type="project" value="UniProtKB-SubCell"/>
</dbReference>
<dbReference type="Gene3D" id="3.40.50.300">
    <property type="entry name" value="P-loop containing nucleotide triphosphate hydrolases"/>
    <property type="match status" value="3"/>
</dbReference>
<feature type="region of interest" description="Disordered" evidence="9">
    <location>
        <begin position="1"/>
        <end position="53"/>
    </location>
</feature>
<dbReference type="FunCoup" id="A0A8M9P1V9">
    <property type="interactions" value="1"/>
</dbReference>
<dbReference type="Pfam" id="PF25683">
    <property type="entry name" value="URGCP_GTPase"/>
    <property type="match status" value="1"/>
</dbReference>
<dbReference type="PANTHER" id="PTHR22796:SF6">
    <property type="entry name" value="INTERFERON-INDUCED VERY LARGE GTPASE 1-RELATED"/>
    <property type="match status" value="1"/>
</dbReference>
<accession>A0A8M9P1V9</accession>
<dbReference type="Pfam" id="PF25496">
    <property type="entry name" value="URGCP"/>
    <property type="match status" value="1"/>
</dbReference>
<evidence type="ECO:0000313" key="12">
    <source>
        <dbReference type="RefSeq" id="XP_021323772.1"/>
    </source>
</evidence>
<dbReference type="KEGG" id="dre:101882419"/>
<reference evidence="12" key="1">
    <citation type="submission" date="2025-08" db="UniProtKB">
        <authorList>
            <consortium name="RefSeq"/>
        </authorList>
    </citation>
    <scope>IDENTIFICATION</scope>
    <source>
        <strain evidence="12">Tuebingen</strain>
        <tissue evidence="12">Fibroblasts and whole tissue</tissue>
    </source>
</reference>
<dbReference type="PROSITE" id="PS51717">
    <property type="entry name" value="G_VLIG"/>
    <property type="match status" value="1"/>
</dbReference>
<feature type="domain" description="VLIG-type G" evidence="10">
    <location>
        <begin position="1275"/>
        <end position="1516"/>
    </location>
</feature>
<feature type="region of interest" description="Disordered" evidence="9">
    <location>
        <begin position="1087"/>
        <end position="1106"/>
    </location>
</feature>
<dbReference type="PANTHER" id="PTHR22796">
    <property type="entry name" value="URG4-RELATED"/>
    <property type="match status" value="1"/>
</dbReference>
<dbReference type="OrthoDB" id="1597724at2759"/>
<dbReference type="RefSeq" id="XP_021323772.1">
    <property type="nucleotide sequence ID" value="XM_021468097.3"/>
</dbReference>
<evidence type="ECO:0000256" key="1">
    <source>
        <dbReference type="ARBA" id="ARBA00004123"/>
    </source>
</evidence>
<dbReference type="InterPro" id="IPR006703">
    <property type="entry name" value="G_AIG1"/>
</dbReference>
<dbReference type="GlyGen" id="A0A8M9P1V9">
    <property type="glycosylation" value="3 sites"/>
</dbReference>
<dbReference type="InterPro" id="IPR057365">
    <property type="entry name" value="URGCP"/>
</dbReference>